<gene>
    <name evidence="5" type="ORF">ACFFTO_01350</name>
</gene>
<evidence type="ECO:0000256" key="1">
    <source>
        <dbReference type="ARBA" id="ARBA00009995"/>
    </source>
</evidence>
<dbReference type="PANTHER" id="PTHR48049">
    <property type="entry name" value="GLYCOSYLTRANSFERASE"/>
    <property type="match status" value="1"/>
</dbReference>
<reference evidence="5 6" key="1">
    <citation type="submission" date="2024-09" db="EMBL/GenBank/DDBJ databases">
        <authorList>
            <person name="Sun Q."/>
            <person name="Mori K."/>
        </authorList>
    </citation>
    <scope>NUCLEOTIDE SEQUENCE [LARGE SCALE GENOMIC DNA]</scope>
    <source>
        <strain evidence="5 6">JCM 13852</strain>
    </source>
</reference>
<dbReference type="EMBL" id="JBHMBK010000001">
    <property type="protein sequence ID" value="MFB9682810.1"/>
    <property type="molecule type" value="Genomic_DNA"/>
</dbReference>
<evidence type="ECO:0000313" key="5">
    <source>
        <dbReference type="EMBL" id="MFB9682810.1"/>
    </source>
</evidence>
<keyword evidence="2" id="KW-0808">Transferase</keyword>
<dbReference type="InterPro" id="IPR050481">
    <property type="entry name" value="UDP-glycosyltransf_plant"/>
</dbReference>
<comment type="caution">
    <text evidence="5">The sequence shown here is derived from an EMBL/GenBank/DDBJ whole genome shotgun (WGS) entry which is preliminary data.</text>
</comment>
<evidence type="ECO:0000313" key="6">
    <source>
        <dbReference type="Proteomes" id="UP001589535"/>
    </source>
</evidence>
<feature type="domain" description="Erythromycin biosynthesis protein CIII-like C-terminal" evidence="4">
    <location>
        <begin position="267"/>
        <end position="380"/>
    </location>
</feature>
<dbReference type="InterPro" id="IPR006326">
    <property type="entry name" value="UDPGT_MGT-like"/>
</dbReference>
<feature type="compositionally biased region" description="Basic and acidic residues" evidence="3">
    <location>
        <begin position="139"/>
        <end position="148"/>
    </location>
</feature>
<evidence type="ECO:0000256" key="2">
    <source>
        <dbReference type="ARBA" id="ARBA00022679"/>
    </source>
</evidence>
<evidence type="ECO:0000256" key="3">
    <source>
        <dbReference type="SAM" id="MobiDB-lite"/>
    </source>
</evidence>
<dbReference type="Gene3D" id="3.40.50.2000">
    <property type="entry name" value="Glycogen Phosphorylase B"/>
    <property type="match status" value="2"/>
</dbReference>
<feature type="region of interest" description="Disordered" evidence="3">
    <location>
        <begin position="136"/>
        <end position="155"/>
    </location>
</feature>
<organism evidence="5 6">
    <name type="scientific">Amycolatopsis plumensis</name>
    <dbReference type="NCBI Taxonomy" id="236508"/>
    <lineage>
        <taxon>Bacteria</taxon>
        <taxon>Bacillati</taxon>
        <taxon>Actinomycetota</taxon>
        <taxon>Actinomycetes</taxon>
        <taxon>Pseudonocardiales</taxon>
        <taxon>Pseudonocardiaceae</taxon>
        <taxon>Amycolatopsis</taxon>
    </lineage>
</organism>
<keyword evidence="6" id="KW-1185">Reference proteome</keyword>
<comment type="similarity">
    <text evidence="1">Belongs to the UDP-glycosyltransferase family.</text>
</comment>
<dbReference type="InterPro" id="IPR002213">
    <property type="entry name" value="UDP_glucos_trans"/>
</dbReference>
<dbReference type="Pfam" id="PF06722">
    <property type="entry name" value="EryCIII-like_C"/>
    <property type="match status" value="1"/>
</dbReference>
<protein>
    <submittedName>
        <fullName evidence="5">Macrolide family glycosyltransferase</fullName>
    </submittedName>
</protein>
<dbReference type="PANTHER" id="PTHR48049:SF132">
    <property type="entry name" value="GLYCOSYLTRANSFERASE"/>
    <property type="match status" value="1"/>
</dbReference>
<dbReference type="RefSeq" id="WP_378188810.1">
    <property type="nucleotide sequence ID" value="NZ_JBHMBK010000001.1"/>
</dbReference>
<dbReference type="InterPro" id="IPR010610">
    <property type="entry name" value="EryCIII-like_C"/>
</dbReference>
<proteinExistence type="inferred from homology"/>
<name>A0ABV5TXF8_9PSEU</name>
<accession>A0ABV5TXF8</accession>
<dbReference type="CDD" id="cd03784">
    <property type="entry name" value="GT1_Gtf-like"/>
    <property type="match status" value="1"/>
</dbReference>
<dbReference type="SUPFAM" id="SSF53756">
    <property type="entry name" value="UDP-Glycosyltransferase/glycogen phosphorylase"/>
    <property type="match status" value="1"/>
</dbReference>
<evidence type="ECO:0000259" key="4">
    <source>
        <dbReference type="Pfam" id="PF06722"/>
    </source>
</evidence>
<sequence>MTGHIAFFSFPAYAHIAPTLPVVAELVGRGHRVTYAVADRFAGQVAATGAAVLPYDSTFPWEKGLSGAGTRAAMTEMVTSFVSEALSSLPAALDRFTGDVPDLFVHDHAASETARILAKAWNRPVVQTVPTIASSERFSMSREQDKHAASRPTLQPDDPALVEFFLRQQELLDRFGLGDVDIEGFGAEHGPNIVFAPREFQPFGAEFDPRFAFVGPCFGKDEPDTGGWTPPDGRPVVLVSLGTSYSPGRVEFFKRCAQAFAGTRWHVVMTLGSAIAPADLGPLPANVEPRQWVSHPAVLRHAGVFVTHAGMGSVMEALDAGVPMVCVPQQVDQHVIAGQVAALGLGRTVPGPLDAEELVEAVDAVAVDDRCRAALRAMRTHLRNAGGAGKAADVLEGCLAGATA</sequence>
<dbReference type="Proteomes" id="UP001589535">
    <property type="component" value="Unassembled WGS sequence"/>
</dbReference>
<dbReference type="NCBIfam" id="TIGR01426">
    <property type="entry name" value="MGT"/>
    <property type="match status" value="1"/>
</dbReference>